<dbReference type="InterPro" id="IPR000719">
    <property type="entry name" value="Prot_kinase_dom"/>
</dbReference>
<dbReference type="InterPro" id="IPR050117">
    <property type="entry name" value="MAPK"/>
</dbReference>
<keyword evidence="3" id="KW-0067">ATP-binding</keyword>
<dbReference type="SUPFAM" id="SSF56112">
    <property type="entry name" value="Protein kinase-like (PK-like)"/>
    <property type="match status" value="1"/>
</dbReference>
<reference evidence="5" key="1">
    <citation type="submission" date="2022-11" db="EMBL/GenBank/DDBJ databases">
        <authorList>
            <person name="Petersen C."/>
        </authorList>
    </citation>
    <scope>NUCLEOTIDE SEQUENCE</scope>
    <source>
        <strain evidence="5">IBT 34128</strain>
    </source>
</reference>
<dbReference type="PANTHER" id="PTHR24055">
    <property type="entry name" value="MITOGEN-ACTIVATED PROTEIN KINASE"/>
    <property type="match status" value="1"/>
</dbReference>
<name>A0A9W9JYY9_9EURO</name>
<proteinExistence type="predicted"/>
<keyword evidence="1" id="KW-0723">Serine/threonine-protein kinase</keyword>
<dbReference type="GO" id="GO:0005524">
    <property type="term" value="F:ATP binding"/>
    <property type="evidence" value="ECO:0007669"/>
    <property type="project" value="UniProtKB-KW"/>
</dbReference>
<dbReference type="GeneID" id="81397552"/>
<dbReference type="OrthoDB" id="5979581at2759"/>
<sequence>MSSNLWRSIVLEVIIRFTSMTFFTTDLQPANILFSDDCDLSSDILMEPELSPVNWLPKIQIDNSAPQYLVVSQRPRGMLDNAVFSALTVKIGDLGGAMWSGQYDSLPVTPTALRAPELLEKCPWNEKIDIWTLGCLIFQLATNEPLFPLESFGCTADEIHQLLISRLHTFIEGGSDSFAVYLEERLPSDFGTESVEQLVHFLWSMLQENPQDRPSAAALLEHPFLVG</sequence>
<dbReference type="PROSITE" id="PS50011">
    <property type="entry name" value="PROTEIN_KINASE_DOM"/>
    <property type="match status" value="1"/>
</dbReference>
<evidence type="ECO:0000313" key="6">
    <source>
        <dbReference type="Proteomes" id="UP001141434"/>
    </source>
</evidence>
<evidence type="ECO:0000256" key="3">
    <source>
        <dbReference type="ARBA" id="ARBA00022840"/>
    </source>
</evidence>
<dbReference type="Gene3D" id="1.10.510.10">
    <property type="entry name" value="Transferase(Phosphotransferase) domain 1"/>
    <property type="match status" value="1"/>
</dbReference>
<dbReference type="Proteomes" id="UP001141434">
    <property type="component" value="Unassembled WGS sequence"/>
</dbReference>
<dbReference type="RefSeq" id="XP_056508676.1">
    <property type="nucleotide sequence ID" value="XM_056658383.1"/>
</dbReference>
<evidence type="ECO:0000256" key="2">
    <source>
        <dbReference type="ARBA" id="ARBA00022741"/>
    </source>
</evidence>
<keyword evidence="5" id="KW-0808">Transferase</keyword>
<feature type="domain" description="Protein kinase" evidence="4">
    <location>
        <begin position="1"/>
        <end position="225"/>
    </location>
</feature>
<keyword evidence="6" id="KW-1185">Reference proteome</keyword>
<dbReference type="SMART" id="SM00220">
    <property type="entry name" value="S_TKc"/>
    <property type="match status" value="1"/>
</dbReference>
<dbReference type="EMBL" id="JAPMSZ010000010">
    <property type="protein sequence ID" value="KAJ5086551.1"/>
    <property type="molecule type" value="Genomic_DNA"/>
</dbReference>
<dbReference type="AlphaFoldDB" id="A0A9W9JYY9"/>
<protein>
    <submittedName>
        <fullName evidence="5">Serine protein kinase</fullName>
    </submittedName>
</protein>
<comment type="caution">
    <text evidence="5">The sequence shown here is derived from an EMBL/GenBank/DDBJ whole genome shotgun (WGS) entry which is preliminary data.</text>
</comment>
<dbReference type="InterPro" id="IPR011009">
    <property type="entry name" value="Kinase-like_dom_sf"/>
</dbReference>
<reference evidence="5" key="2">
    <citation type="journal article" date="2023" name="IMA Fungus">
        <title>Comparative genomic study of the Penicillium genus elucidates a diverse pangenome and 15 lateral gene transfer events.</title>
        <authorList>
            <person name="Petersen C."/>
            <person name="Sorensen T."/>
            <person name="Nielsen M.R."/>
            <person name="Sondergaard T.E."/>
            <person name="Sorensen J.L."/>
            <person name="Fitzpatrick D.A."/>
            <person name="Frisvad J.C."/>
            <person name="Nielsen K.L."/>
        </authorList>
    </citation>
    <scope>NUCLEOTIDE SEQUENCE</scope>
    <source>
        <strain evidence="5">IBT 34128</strain>
    </source>
</reference>
<evidence type="ECO:0000259" key="4">
    <source>
        <dbReference type="PROSITE" id="PS50011"/>
    </source>
</evidence>
<dbReference type="GO" id="GO:0004674">
    <property type="term" value="F:protein serine/threonine kinase activity"/>
    <property type="evidence" value="ECO:0007669"/>
    <property type="project" value="UniProtKB-KW"/>
</dbReference>
<accession>A0A9W9JYY9</accession>
<organism evidence="5 6">
    <name type="scientific">Penicillium alfredii</name>
    <dbReference type="NCBI Taxonomy" id="1506179"/>
    <lineage>
        <taxon>Eukaryota</taxon>
        <taxon>Fungi</taxon>
        <taxon>Dikarya</taxon>
        <taxon>Ascomycota</taxon>
        <taxon>Pezizomycotina</taxon>
        <taxon>Eurotiomycetes</taxon>
        <taxon>Eurotiomycetidae</taxon>
        <taxon>Eurotiales</taxon>
        <taxon>Aspergillaceae</taxon>
        <taxon>Penicillium</taxon>
    </lineage>
</organism>
<gene>
    <name evidence="5" type="ORF">NUU61_007858</name>
</gene>
<dbReference type="Pfam" id="PF00069">
    <property type="entry name" value="Pkinase"/>
    <property type="match status" value="1"/>
</dbReference>
<keyword evidence="5" id="KW-0418">Kinase</keyword>
<keyword evidence="2" id="KW-0547">Nucleotide-binding</keyword>
<evidence type="ECO:0000256" key="1">
    <source>
        <dbReference type="ARBA" id="ARBA00022527"/>
    </source>
</evidence>
<evidence type="ECO:0000313" key="5">
    <source>
        <dbReference type="EMBL" id="KAJ5086551.1"/>
    </source>
</evidence>